<dbReference type="EMBL" id="JAOYFB010000004">
    <property type="protein sequence ID" value="KAK4013622.1"/>
    <property type="molecule type" value="Genomic_DNA"/>
</dbReference>
<gene>
    <name evidence="2" type="ORF">OUZ56_026175</name>
</gene>
<sequence>MRAEGGLMQTWAKALIPKKSDKETNSSSPTLEFAPNSSQFDEPDHDVETVFEGINTVKPIDSPAQLKHLHATRSGQERVAI</sequence>
<reference evidence="2 3" key="1">
    <citation type="journal article" date="2023" name="Nucleic Acids Res.">
        <title>The hologenome of Daphnia magna reveals possible DNA methylation and microbiome-mediated evolution of the host genome.</title>
        <authorList>
            <person name="Chaturvedi A."/>
            <person name="Li X."/>
            <person name="Dhandapani V."/>
            <person name="Marshall H."/>
            <person name="Kissane S."/>
            <person name="Cuenca-Cambronero M."/>
            <person name="Asole G."/>
            <person name="Calvet F."/>
            <person name="Ruiz-Romero M."/>
            <person name="Marangio P."/>
            <person name="Guigo R."/>
            <person name="Rago D."/>
            <person name="Mirbahai L."/>
            <person name="Eastwood N."/>
            <person name="Colbourne J.K."/>
            <person name="Zhou J."/>
            <person name="Mallon E."/>
            <person name="Orsini L."/>
        </authorList>
    </citation>
    <scope>NUCLEOTIDE SEQUENCE [LARGE SCALE GENOMIC DNA]</scope>
    <source>
        <strain evidence="2">LRV0_1</strain>
    </source>
</reference>
<evidence type="ECO:0000313" key="3">
    <source>
        <dbReference type="Proteomes" id="UP001234178"/>
    </source>
</evidence>
<name>A0ABQ9ZL20_9CRUS</name>
<organism evidence="2 3">
    <name type="scientific">Daphnia magna</name>
    <dbReference type="NCBI Taxonomy" id="35525"/>
    <lineage>
        <taxon>Eukaryota</taxon>
        <taxon>Metazoa</taxon>
        <taxon>Ecdysozoa</taxon>
        <taxon>Arthropoda</taxon>
        <taxon>Crustacea</taxon>
        <taxon>Branchiopoda</taxon>
        <taxon>Diplostraca</taxon>
        <taxon>Cladocera</taxon>
        <taxon>Anomopoda</taxon>
        <taxon>Daphniidae</taxon>
        <taxon>Daphnia</taxon>
    </lineage>
</organism>
<keyword evidence="3" id="KW-1185">Reference proteome</keyword>
<feature type="compositionally biased region" description="Polar residues" evidence="1">
    <location>
        <begin position="25"/>
        <end position="40"/>
    </location>
</feature>
<comment type="caution">
    <text evidence="2">The sequence shown here is derived from an EMBL/GenBank/DDBJ whole genome shotgun (WGS) entry which is preliminary data.</text>
</comment>
<evidence type="ECO:0000256" key="1">
    <source>
        <dbReference type="SAM" id="MobiDB-lite"/>
    </source>
</evidence>
<accession>A0ABQ9ZL20</accession>
<dbReference type="Proteomes" id="UP001234178">
    <property type="component" value="Unassembled WGS sequence"/>
</dbReference>
<protein>
    <submittedName>
        <fullName evidence="2">Uncharacterized protein</fullName>
    </submittedName>
</protein>
<proteinExistence type="predicted"/>
<feature type="region of interest" description="Disordered" evidence="1">
    <location>
        <begin position="1"/>
        <end position="46"/>
    </location>
</feature>
<evidence type="ECO:0000313" key="2">
    <source>
        <dbReference type="EMBL" id="KAK4013622.1"/>
    </source>
</evidence>